<evidence type="ECO:0000256" key="2">
    <source>
        <dbReference type="ARBA" id="ARBA00008143"/>
    </source>
</evidence>
<evidence type="ECO:0000256" key="7">
    <source>
        <dbReference type="ARBA" id="ARBA00023077"/>
    </source>
</evidence>
<comment type="similarity">
    <text evidence="2">Belongs to the TonB-dependent receptor family. Hemoglobin/haptoglobin binding protein subfamily.</text>
</comment>
<dbReference type="InterPro" id="IPR000531">
    <property type="entry name" value="Beta-barrel_TonB"/>
</dbReference>
<comment type="subcellular location">
    <subcellularLocation>
        <location evidence="1 11">Cell outer membrane</location>
        <topology evidence="1 11">Multi-pass membrane protein</topology>
    </subcellularLocation>
</comment>
<dbReference type="InterPro" id="IPR012910">
    <property type="entry name" value="Plug_dom"/>
</dbReference>
<evidence type="ECO:0000256" key="6">
    <source>
        <dbReference type="ARBA" id="ARBA00022729"/>
    </source>
</evidence>
<dbReference type="AlphaFoldDB" id="A0A1W6KA37"/>
<name>A0A1W6KA37_9GAMM</name>
<dbReference type="GO" id="GO:0044718">
    <property type="term" value="P:siderophore transmembrane transport"/>
    <property type="evidence" value="ECO:0007669"/>
    <property type="project" value="TreeGrafter"/>
</dbReference>
<dbReference type="InterPro" id="IPR036942">
    <property type="entry name" value="Beta-barrel_TonB_sf"/>
</dbReference>
<sequence length="709" mass="78223">MQERLSPLSRALRPKVVSRVVAAVLCYSTSSIVVAADDSLWDIPLEELGQIRVVSIASGTETPLDKAAAITSVINADDIAAMGATDLDQVLETVPGLHVNHSDQAFSPKYVFRGITSSNNAQALLLINGIPTTTMMYGNRGNAWGGMPVKAIERIEVIRGPGSALYGADAYSGVINITTKNHQSINDQTVGGRVGSFDTQGAWLESGHQIGDMGLSLVLEYQTTDGWDESIERDAQTNFDETFGTSASLAPGPVNTGVDQVDARFELSGQRWTFRAGLQDRGNLGTGPGVAQALDPEGQFSSRRVNADYSYRWSDLAEGLDVEARVSYFNITQDPENDIVLYPPGAFNGNFPEGLIGSPGYKENQFRFDLNAIYRGLENHRIHTGIGTLWADLYEVTERKNFNPDFSPKGSVVDVSDDPTEVWMPEEDRTNYYAFIQDEWQFAQNWQLVSGIRFDDYSDFGNTLNPRAALIWATTDNITTKLLYGRAFRAPSLNELYVANNPVFMGNDELDAETIDTFEIGVSHQITAQLLYGVNLFYYEIDDLINAVPMSGLIATQYRNAGQRTGHGGELELTYQVYEDLSLQANYAYQTAKDEGTGQSVGEAPNHQIYTRVDWTVSPQWLLSSQVNWVGKQKRAAGDQREPVSDYTTVDMTLRTRGLWQGLDLSLSVRNVFDEDVRDPSPFADPAPPIPNDFPMPGRTVVGELSYSF</sequence>
<dbReference type="PANTHER" id="PTHR30069">
    <property type="entry name" value="TONB-DEPENDENT OUTER MEMBRANE RECEPTOR"/>
    <property type="match status" value="1"/>
</dbReference>
<keyword evidence="5 11" id="KW-0812">Transmembrane</keyword>
<keyword evidence="3 11" id="KW-0813">Transport</keyword>
<dbReference type="Gene3D" id="2.40.170.20">
    <property type="entry name" value="TonB-dependent receptor, beta-barrel domain"/>
    <property type="match status" value="1"/>
</dbReference>
<feature type="signal peptide" evidence="13">
    <location>
        <begin position="1"/>
        <end position="35"/>
    </location>
</feature>
<evidence type="ECO:0000256" key="8">
    <source>
        <dbReference type="ARBA" id="ARBA00023136"/>
    </source>
</evidence>
<dbReference type="InterPro" id="IPR039426">
    <property type="entry name" value="TonB-dep_rcpt-like"/>
</dbReference>
<protein>
    <submittedName>
        <fullName evidence="16">Ferrienterobactin receptor</fullName>
    </submittedName>
</protein>
<dbReference type="Pfam" id="PF07715">
    <property type="entry name" value="Plug"/>
    <property type="match status" value="1"/>
</dbReference>
<keyword evidence="8 11" id="KW-0472">Membrane</keyword>
<organism evidence="16 17">
    <name type="scientific">Marinobacter salarius</name>
    <dbReference type="NCBI Taxonomy" id="1420917"/>
    <lineage>
        <taxon>Bacteria</taxon>
        <taxon>Pseudomonadati</taxon>
        <taxon>Pseudomonadota</taxon>
        <taxon>Gammaproteobacteria</taxon>
        <taxon>Pseudomonadales</taxon>
        <taxon>Marinobacteraceae</taxon>
        <taxon>Marinobacter</taxon>
    </lineage>
</organism>
<dbReference type="EMBL" id="CP020931">
    <property type="protein sequence ID" value="ARM84261.1"/>
    <property type="molecule type" value="Genomic_DNA"/>
</dbReference>
<keyword evidence="9 16" id="KW-0675">Receptor</keyword>
<reference evidence="16 17" key="1">
    <citation type="submission" date="2017-04" db="EMBL/GenBank/DDBJ databases">
        <title>Genome Sequence of Marinobacter salarius strain SMR5 Isolated from a culture of the Diatom Skeletonema marinoi.</title>
        <authorList>
            <person name="Topel M."/>
            <person name="Pinder M.I.M."/>
            <person name="Johansson O.N."/>
            <person name="Kourtchenko O."/>
            <person name="Godhe A."/>
            <person name="Clarke A.K."/>
        </authorList>
    </citation>
    <scope>NUCLEOTIDE SEQUENCE [LARGE SCALE GENOMIC DNA]</scope>
    <source>
        <strain evidence="16 17">SMR5</strain>
    </source>
</reference>
<feature type="chain" id="PRO_5010880940" evidence="13">
    <location>
        <begin position="36"/>
        <end position="709"/>
    </location>
</feature>
<keyword evidence="10 11" id="KW-0998">Cell outer membrane</keyword>
<dbReference type="RefSeq" id="WP_319830333.1">
    <property type="nucleotide sequence ID" value="NZ_CP020931.1"/>
</dbReference>
<evidence type="ECO:0000259" key="14">
    <source>
        <dbReference type="Pfam" id="PF00593"/>
    </source>
</evidence>
<evidence type="ECO:0000256" key="1">
    <source>
        <dbReference type="ARBA" id="ARBA00004571"/>
    </source>
</evidence>
<accession>A0A1W6KA37</accession>
<evidence type="ECO:0000256" key="4">
    <source>
        <dbReference type="ARBA" id="ARBA00022452"/>
    </source>
</evidence>
<dbReference type="InterPro" id="IPR037066">
    <property type="entry name" value="Plug_dom_sf"/>
</dbReference>
<dbReference type="PROSITE" id="PS52016">
    <property type="entry name" value="TONB_DEPENDENT_REC_3"/>
    <property type="match status" value="1"/>
</dbReference>
<evidence type="ECO:0000256" key="3">
    <source>
        <dbReference type="ARBA" id="ARBA00022448"/>
    </source>
</evidence>
<evidence type="ECO:0000259" key="15">
    <source>
        <dbReference type="Pfam" id="PF07715"/>
    </source>
</evidence>
<gene>
    <name evidence="16" type="primary">fepA</name>
    <name evidence="16" type="ORF">MARSALSMR5_02188</name>
</gene>
<evidence type="ECO:0000256" key="9">
    <source>
        <dbReference type="ARBA" id="ARBA00023170"/>
    </source>
</evidence>
<dbReference type="GO" id="GO:0015344">
    <property type="term" value="F:siderophore uptake transmembrane transporter activity"/>
    <property type="evidence" value="ECO:0007669"/>
    <property type="project" value="TreeGrafter"/>
</dbReference>
<keyword evidence="4 11" id="KW-1134">Transmembrane beta strand</keyword>
<proteinExistence type="inferred from homology"/>
<dbReference type="Pfam" id="PF00593">
    <property type="entry name" value="TonB_dep_Rec_b-barrel"/>
    <property type="match status" value="1"/>
</dbReference>
<keyword evidence="6 13" id="KW-0732">Signal</keyword>
<dbReference type="GeneID" id="77256134"/>
<evidence type="ECO:0000313" key="16">
    <source>
        <dbReference type="EMBL" id="ARM84261.1"/>
    </source>
</evidence>
<dbReference type="CDD" id="cd01347">
    <property type="entry name" value="ligand_gated_channel"/>
    <property type="match status" value="1"/>
</dbReference>
<evidence type="ECO:0000256" key="10">
    <source>
        <dbReference type="ARBA" id="ARBA00023237"/>
    </source>
</evidence>
<feature type="domain" description="TonB-dependent receptor-like beta-barrel" evidence="14">
    <location>
        <begin position="273"/>
        <end position="672"/>
    </location>
</feature>
<feature type="domain" description="TonB-dependent receptor plug" evidence="15">
    <location>
        <begin position="65"/>
        <end position="174"/>
    </location>
</feature>
<evidence type="ECO:0000313" key="17">
    <source>
        <dbReference type="Proteomes" id="UP000193100"/>
    </source>
</evidence>
<dbReference type="SUPFAM" id="SSF56935">
    <property type="entry name" value="Porins"/>
    <property type="match status" value="1"/>
</dbReference>
<dbReference type="GO" id="GO:0009279">
    <property type="term" value="C:cell outer membrane"/>
    <property type="evidence" value="ECO:0007669"/>
    <property type="project" value="UniProtKB-SubCell"/>
</dbReference>
<evidence type="ECO:0000256" key="12">
    <source>
        <dbReference type="RuleBase" id="RU003357"/>
    </source>
</evidence>
<evidence type="ECO:0000256" key="5">
    <source>
        <dbReference type="ARBA" id="ARBA00022692"/>
    </source>
</evidence>
<keyword evidence="7 12" id="KW-0798">TonB box</keyword>
<evidence type="ECO:0000256" key="13">
    <source>
        <dbReference type="SAM" id="SignalP"/>
    </source>
</evidence>
<dbReference type="PANTHER" id="PTHR30069:SF29">
    <property type="entry name" value="HEMOGLOBIN AND HEMOGLOBIN-HAPTOGLOBIN-BINDING PROTEIN 1-RELATED"/>
    <property type="match status" value="1"/>
</dbReference>
<dbReference type="Gene3D" id="2.170.130.10">
    <property type="entry name" value="TonB-dependent receptor, plug domain"/>
    <property type="match status" value="1"/>
</dbReference>
<evidence type="ECO:0000256" key="11">
    <source>
        <dbReference type="PROSITE-ProRule" id="PRU01360"/>
    </source>
</evidence>
<dbReference type="Proteomes" id="UP000193100">
    <property type="component" value="Chromosome"/>
</dbReference>